<name>A0ABT4MPT9_GORRU</name>
<protein>
    <recommendedName>
        <fullName evidence="9">Cobalamin biosynthesis protein CobD</fullName>
    </recommendedName>
</protein>
<comment type="function">
    <text evidence="9">Converts cobyric acid to cobinamide by the addition of aminopropanol on the F carboxylic group.</text>
</comment>
<dbReference type="HAMAP" id="MF_00024">
    <property type="entry name" value="CobD_CbiB"/>
    <property type="match status" value="1"/>
</dbReference>
<keyword evidence="11" id="KW-1185">Reference proteome</keyword>
<dbReference type="EMBL" id="JAPWIE010000001">
    <property type="protein sequence ID" value="MCZ4549008.1"/>
    <property type="molecule type" value="Genomic_DNA"/>
</dbReference>
<comment type="caution">
    <text evidence="10">The sequence shown here is derived from an EMBL/GenBank/DDBJ whole genome shotgun (WGS) entry which is preliminary data.</text>
</comment>
<dbReference type="RefSeq" id="WP_301569500.1">
    <property type="nucleotide sequence ID" value="NZ_JAPWIE010000001.1"/>
</dbReference>
<comment type="similarity">
    <text evidence="3 9">Belongs to the CobD/CbiB family.</text>
</comment>
<evidence type="ECO:0000313" key="11">
    <source>
        <dbReference type="Proteomes" id="UP001067235"/>
    </source>
</evidence>
<keyword evidence="4 9" id="KW-1003">Cell membrane</keyword>
<dbReference type="Pfam" id="PF03186">
    <property type="entry name" value="CobD_Cbib"/>
    <property type="match status" value="1"/>
</dbReference>
<keyword evidence="6 9" id="KW-0812">Transmembrane</keyword>
<evidence type="ECO:0000256" key="8">
    <source>
        <dbReference type="ARBA" id="ARBA00023136"/>
    </source>
</evidence>
<dbReference type="NCBIfam" id="NF002276">
    <property type="entry name" value="PRK01209.1-4"/>
    <property type="match status" value="1"/>
</dbReference>
<reference evidence="10" key="1">
    <citation type="submission" date="2022-12" db="EMBL/GenBank/DDBJ databases">
        <authorList>
            <person name="Krivoruchko A.V."/>
            <person name="Elkin A."/>
        </authorList>
    </citation>
    <scope>NUCLEOTIDE SEQUENCE</scope>
    <source>
        <strain evidence="10">IEGM 1388</strain>
    </source>
</reference>
<keyword evidence="7 9" id="KW-1133">Transmembrane helix</keyword>
<evidence type="ECO:0000256" key="3">
    <source>
        <dbReference type="ARBA" id="ARBA00006263"/>
    </source>
</evidence>
<evidence type="ECO:0000256" key="5">
    <source>
        <dbReference type="ARBA" id="ARBA00022573"/>
    </source>
</evidence>
<comment type="pathway">
    <text evidence="2 9">Cofactor biosynthesis; adenosylcobalamin biosynthesis.</text>
</comment>
<dbReference type="NCBIfam" id="TIGR00380">
    <property type="entry name" value="cobal_cbiB"/>
    <property type="match status" value="1"/>
</dbReference>
<evidence type="ECO:0000256" key="1">
    <source>
        <dbReference type="ARBA" id="ARBA00004651"/>
    </source>
</evidence>
<evidence type="ECO:0000256" key="6">
    <source>
        <dbReference type="ARBA" id="ARBA00022692"/>
    </source>
</evidence>
<evidence type="ECO:0000256" key="4">
    <source>
        <dbReference type="ARBA" id="ARBA00022475"/>
    </source>
</evidence>
<accession>A0ABT4MPT9</accession>
<evidence type="ECO:0000256" key="9">
    <source>
        <dbReference type="HAMAP-Rule" id="MF_00024"/>
    </source>
</evidence>
<organism evidence="10 11">
    <name type="scientific">Gordonia rubripertincta</name>
    <name type="common">Rhodococcus corallinus</name>
    <dbReference type="NCBI Taxonomy" id="36822"/>
    <lineage>
        <taxon>Bacteria</taxon>
        <taxon>Bacillati</taxon>
        <taxon>Actinomycetota</taxon>
        <taxon>Actinomycetes</taxon>
        <taxon>Mycobacteriales</taxon>
        <taxon>Gordoniaceae</taxon>
        <taxon>Gordonia</taxon>
    </lineage>
</organism>
<evidence type="ECO:0000313" key="10">
    <source>
        <dbReference type="EMBL" id="MCZ4549008.1"/>
    </source>
</evidence>
<gene>
    <name evidence="9" type="primary">cobD</name>
    <name evidence="10" type="ORF">O4213_03385</name>
</gene>
<comment type="subcellular location">
    <subcellularLocation>
        <location evidence="1 9">Cell membrane</location>
        <topology evidence="1 9">Multi-pass membrane protein</topology>
    </subcellularLocation>
</comment>
<evidence type="ECO:0000256" key="2">
    <source>
        <dbReference type="ARBA" id="ARBA00004953"/>
    </source>
</evidence>
<sequence length="309" mass="31814">MASDVWTRAVGLSAGYLLDRVFGDPVRLHPVAGMGNVAGSLEKLLYRDSRWAGAAFTTICVGGAIGTGYLCRRGGAVSVAVATWIALGGTSLAAVGERLGEALAADDVESARALIPSLCGRDPASLDSAGMARATIESVAENTSDAAVAPLFWGAVAGVPGLLGYRMANTLDAMVGYRSDRYLRFGWASARLDDVANYLPARLTAVLVLAIGPDRRSGTTAVRRDAAAHPSPNAGVVEASFAGVLGVSLGGITVYRHGTDSRPVLGRGAAPTVRDVQRATTLSRQVQLGALAAVAIGQLLVRTAVSRRS</sequence>
<evidence type="ECO:0000256" key="7">
    <source>
        <dbReference type="ARBA" id="ARBA00022989"/>
    </source>
</evidence>
<dbReference type="InterPro" id="IPR004485">
    <property type="entry name" value="Cobalamin_biosynth_CobD/CbiB"/>
</dbReference>
<keyword evidence="5 9" id="KW-0169">Cobalamin biosynthesis</keyword>
<dbReference type="Proteomes" id="UP001067235">
    <property type="component" value="Unassembled WGS sequence"/>
</dbReference>
<dbReference type="PANTHER" id="PTHR34308">
    <property type="entry name" value="COBALAMIN BIOSYNTHESIS PROTEIN CBIB"/>
    <property type="match status" value="1"/>
</dbReference>
<proteinExistence type="inferred from homology"/>
<keyword evidence="8 9" id="KW-0472">Membrane</keyword>
<dbReference type="PANTHER" id="PTHR34308:SF1">
    <property type="entry name" value="COBALAMIN BIOSYNTHESIS PROTEIN CBIB"/>
    <property type="match status" value="1"/>
</dbReference>